<organism evidence="4 5">
    <name type="scientific">Candidatus Enterococcus avicola</name>
    <dbReference type="NCBI Taxonomy" id="2838561"/>
    <lineage>
        <taxon>Bacteria</taxon>
        <taxon>Bacillati</taxon>
        <taxon>Bacillota</taxon>
        <taxon>Bacilli</taxon>
        <taxon>Lactobacillales</taxon>
        <taxon>Enterococcaceae</taxon>
        <taxon>Enterococcus</taxon>
    </lineage>
</organism>
<dbReference type="PROSITE" id="PS50937">
    <property type="entry name" value="HTH_MERR_2"/>
    <property type="match status" value="1"/>
</dbReference>
<reference evidence="4" key="1">
    <citation type="journal article" date="2021" name="PeerJ">
        <title>Extensive microbial diversity within the chicken gut microbiome revealed by metagenomics and culture.</title>
        <authorList>
            <person name="Gilroy R."/>
            <person name="Ravi A."/>
            <person name="Getino M."/>
            <person name="Pursley I."/>
            <person name="Horton D.L."/>
            <person name="Alikhan N.F."/>
            <person name="Baker D."/>
            <person name="Gharbi K."/>
            <person name="Hall N."/>
            <person name="Watson M."/>
            <person name="Adriaenssens E.M."/>
            <person name="Foster-Nyarko E."/>
            <person name="Jarju S."/>
            <person name="Secka A."/>
            <person name="Antonio M."/>
            <person name="Oren A."/>
            <person name="Chaudhuri R.R."/>
            <person name="La Ragione R."/>
            <person name="Hildebrand F."/>
            <person name="Pallen M.J."/>
        </authorList>
    </citation>
    <scope>NUCLEOTIDE SEQUENCE</scope>
    <source>
        <strain evidence="4">CHK172-16539</strain>
    </source>
</reference>
<dbReference type="PANTHER" id="PTHR30204:SF97">
    <property type="entry name" value="MERR FAMILY REGULATORY PROTEIN"/>
    <property type="match status" value="1"/>
</dbReference>
<reference evidence="4" key="2">
    <citation type="submission" date="2021-04" db="EMBL/GenBank/DDBJ databases">
        <authorList>
            <person name="Gilroy R."/>
        </authorList>
    </citation>
    <scope>NUCLEOTIDE SEQUENCE</scope>
    <source>
        <strain evidence="4">CHK172-16539</strain>
    </source>
</reference>
<dbReference type="EMBL" id="DXBN01000186">
    <property type="protein sequence ID" value="HIZ53884.1"/>
    <property type="molecule type" value="Genomic_DNA"/>
</dbReference>
<dbReference type="Proteomes" id="UP000824063">
    <property type="component" value="Unassembled WGS sequence"/>
</dbReference>
<dbReference type="SMART" id="SM00422">
    <property type="entry name" value="HTH_MERR"/>
    <property type="match status" value="1"/>
</dbReference>
<protein>
    <submittedName>
        <fullName evidence="4">MerR family transcriptional regulator</fullName>
    </submittedName>
</protein>
<comment type="caution">
    <text evidence="4">The sequence shown here is derived from an EMBL/GenBank/DDBJ whole genome shotgun (WGS) entry which is preliminary data.</text>
</comment>
<evidence type="ECO:0000313" key="4">
    <source>
        <dbReference type="EMBL" id="HIZ53884.1"/>
    </source>
</evidence>
<dbReference type="AlphaFoldDB" id="A0A9D2F7D6"/>
<dbReference type="InterPro" id="IPR000551">
    <property type="entry name" value="MerR-type_HTH_dom"/>
</dbReference>
<gene>
    <name evidence="4" type="ORF">IAA20_08090</name>
</gene>
<dbReference type="PANTHER" id="PTHR30204">
    <property type="entry name" value="REDOX-CYCLING DRUG-SENSING TRANSCRIPTIONAL ACTIVATOR SOXR"/>
    <property type="match status" value="1"/>
</dbReference>
<proteinExistence type="predicted"/>
<name>A0A9D2F7D6_9ENTE</name>
<dbReference type="InterPro" id="IPR009061">
    <property type="entry name" value="DNA-bd_dom_put_sf"/>
</dbReference>
<evidence type="ECO:0000259" key="3">
    <source>
        <dbReference type="PROSITE" id="PS50937"/>
    </source>
</evidence>
<dbReference type="InterPro" id="IPR011256">
    <property type="entry name" value="Reg_factor_effector_dom_sf"/>
</dbReference>
<dbReference type="GO" id="GO:0003700">
    <property type="term" value="F:DNA-binding transcription factor activity"/>
    <property type="evidence" value="ECO:0007669"/>
    <property type="project" value="InterPro"/>
</dbReference>
<dbReference type="InterPro" id="IPR047057">
    <property type="entry name" value="MerR_fam"/>
</dbReference>
<evidence type="ECO:0000256" key="1">
    <source>
        <dbReference type="ARBA" id="ARBA00023125"/>
    </source>
</evidence>
<dbReference type="Pfam" id="PF13411">
    <property type="entry name" value="MerR_1"/>
    <property type="match status" value="1"/>
</dbReference>
<evidence type="ECO:0000313" key="5">
    <source>
        <dbReference type="Proteomes" id="UP000824063"/>
    </source>
</evidence>
<dbReference type="SUPFAM" id="SSF46955">
    <property type="entry name" value="Putative DNA-binding domain"/>
    <property type="match status" value="1"/>
</dbReference>
<evidence type="ECO:0000256" key="2">
    <source>
        <dbReference type="SAM" id="Coils"/>
    </source>
</evidence>
<dbReference type="Gene3D" id="1.10.1660.10">
    <property type="match status" value="1"/>
</dbReference>
<feature type="domain" description="HTH merR-type" evidence="3">
    <location>
        <begin position="4"/>
        <end position="74"/>
    </location>
</feature>
<keyword evidence="2" id="KW-0175">Coiled coil</keyword>
<dbReference type="GO" id="GO:0003677">
    <property type="term" value="F:DNA binding"/>
    <property type="evidence" value="ECO:0007669"/>
    <property type="project" value="UniProtKB-KW"/>
</dbReference>
<sequence length="275" mass="32794">MFSKMKIGDFAQYNQISIQALRHYEKINLMHPIEVDPITNYRYYHIKQSAVIDNIQFFQQLDFSLAEIKQMMNDTKNPTMLNQLIENKKSELENELNSIRQQLQDIRSFQEGALLYQEKKDCREIELVDFPNRWVLPHASTKNIYQMTDEEYEFSLREFKSQRNQALKFNRVGSLMSLQSFANETFQSHEFFIFSDKKTPQTKTLKKGTYATFYCHSFEEEIKQLPLFKKTLAEQGYQVIGDYICEVLYENSKTSDVNRSMFIRMQIPVKKKRLI</sequence>
<dbReference type="SUPFAM" id="SSF55136">
    <property type="entry name" value="Probable bacterial effector-binding domain"/>
    <property type="match status" value="1"/>
</dbReference>
<feature type="coiled-coil region" evidence="2">
    <location>
        <begin position="82"/>
        <end position="109"/>
    </location>
</feature>
<keyword evidence="1" id="KW-0238">DNA-binding</keyword>
<accession>A0A9D2F7D6</accession>